<comment type="caution">
    <text evidence="2">The sequence shown here is derived from an EMBL/GenBank/DDBJ whole genome shotgun (WGS) entry which is preliminary data.</text>
</comment>
<proteinExistence type="inferred from homology"/>
<dbReference type="Pfam" id="PF12640">
    <property type="entry name" value="UPF0489"/>
    <property type="match status" value="1"/>
</dbReference>
<accession>A0A835Z3T2</accession>
<keyword evidence="3" id="KW-1185">Reference proteome</keyword>
<dbReference type="EMBL" id="JAFCMP010000235">
    <property type="protein sequence ID" value="KAG5182584.1"/>
    <property type="molecule type" value="Genomic_DNA"/>
</dbReference>
<dbReference type="PANTHER" id="PTHR13225">
    <property type="entry name" value="MISEXPRESSION SUPPRESSOR OF RAS 6"/>
    <property type="match status" value="1"/>
</dbReference>
<dbReference type="AlphaFoldDB" id="A0A835Z3T2"/>
<organism evidence="2 3">
    <name type="scientific">Tribonema minus</name>
    <dbReference type="NCBI Taxonomy" id="303371"/>
    <lineage>
        <taxon>Eukaryota</taxon>
        <taxon>Sar</taxon>
        <taxon>Stramenopiles</taxon>
        <taxon>Ochrophyta</taxon>
        <taxon>PX clade</taxon>
        <taxon>Xanthophyceae</taxon>
        <taxon>Tribonematales</taxon>
        <taxon>Tribonemataceae</taxon>
        <taxon>Tribonema</taxon>
    </lineage>
</organism>
<dbReference type="Proteomes" id="UP000664859">
    <property type="component" value="Unassembled WGS sequence"/>
</dbReference>
<dbReference type="InterPro" id="IPR024131">
    <property type="entry name" value="UPF0489"/>
</dbReference>
<dbReference type="OrthoDB" id="418142at2759"/>
<evidence type="ECO:0000313" key="3">
    <source>
        <dbReference type="Proteomes" id="UP000664859"/>
    </source>
</evidence>
<evidence type="ECO:0000256" key="1">
    <source>
        <dbReference type="ARBA" id="ARBA00007099"/>
    </source>
</evidence>
<evidence type="ECO:0000313" key="2">
    <source>
        <dbReference type="EMBL" id="KAG5182584.1"/>
    </source>
</evidence>
<comment type="similarity">
    <text evidence="1">Belongs to the UPF0489 family.</text>
</comment>
<dbReference type="PANTHER" id="PTHR13225:SF3">
    <property type="entry name" value="UPF0489 PROTEIN C5ORF22"/>
    <property type="match status" value="1"/>
</dbReference>
<gene>
    <name evidence="2" type="ORF">JKP88DRAFT_164433</name>
</gene>
<name>A0A835Z3T2_9STRA</name>
<reference evidence="2" key="1">
    <citation type="submission" date="2021-02" db="EMBL/GenBank/DDBJ databases">
        <title>First Annotated Genome of the Yellow-green Alga Tribonema minus.</title>
        <authorList>
            <person name="Mahan K.M."/>
        </authorList>
    </citation>
    <scope>NUCLEOTIDE SEQUENCE</scope>
    <source>
        <strain evidence="2">UTEX B ZZ1240</strain>
    </source>
</reference>
<sequence>MQADCATAAAAAAPTIPCHVVEDHHDALPFWHLAMRRKRLAQQGITMVHIDAHPDLCVTEDMQADICFQPRALYDALDNSVGGIAEWIIPLVYEGHLDTIWWLRPPWADQFTDGTYALGVGKSQATGEQLALLRLLASMTNIDASNLDTDGCGAVTNSMQ</sequence>
<protein>
    <submittedName>
        <fullName evidence="2">UPF0489 domain-containing protein</fullName>
    </submittedName>
</protein>